<dbReference type="InterPro" id="IPR013120">
    <property type="entry name" value="FAR_NAD-bd"/>
</dbReference>
<evidence type="ECO:0000256" key="1">
    <source>
        <dbReference type="ARBA" id="ARBA00022450"/>
    </source>
</evidence>
<keyword evidence="2" id="KW-0597">Phosphoprotein</keyword>
<dbReference type="InterPro" id="IPR050091">
    <property type="entry name" value="PKS_NRPS_Biosynth_Enz"/>
</dbReference>
<keyword evidence="3" id="KW-0489">Methyltransferase</keyword>
<dbReference type="EMBL" id="JAQQWL010000011">
    <property type="protein sequence ID" value="KAK8050315.1"/>
    <property type="molecule type" value="Genomic_DNA"/>
</dbReference>
<dbReference type="SMART" id="SM00822">
    <property type="entry name" value="PKS_KR"/>
    <property type="match status" value="1"/>
</dbReference>
<feature type="domain" description="Carrier" evidence="6">
    <location>
        <begin position="623"/>
        <end position="702"/>
    </location>
</feature>
<keyword evidence="1" id="KW-0596">Phosphopantetheine</keyword>
<dbReference type="RefSeq" id="XP_066712564.1">
    <property type="nucleotide sequence ID" value="XM_066863454.1"/>
</dbReference>
<dbReference type="Proteomes" id="UP001480595">
    <property type="component" value="Unassembled WGS sequence"/>
</dbReference>
<name>A0ABR1TWS2_9PEZI</name>
<evidence type="ECO:0000313" key="7">
    <source>
        <dbReference type="EMBL" id="KAK8050315.1"/>
    </source>
</evidence>
<dbReference type="InterPro" id="IPR013968">
    <property type="entry name" value="PKS_KR"/>
</dbReference>
<dbReference type="InterPro" id="IPR057326">
    <property type="entry name" value="KR_dom"/>
</dbReference>
<dbReference type="PANTHER" id="PTHR43775:SF20">
    <property type="entry name" value="HYBRID PKS-NRPS SYNTHETASE APDA"/>
    <property type="match status" value="1"/>
</dbReference>
<evidence type="ECO:0000256" key="3">
    <source>
        <dbReference type="ARBA" id="ARBA00022603"/>
    </source>
</evidence>
<reference evidence="7 8" key="1">
    <citation type="submission" date="2023-01" db="EMBL/GenBank/DDBJ databases">
        <title>Analysis of 21 Apiospora genomes using comparative genomics revels a genus with tremendous synthesis potential of carbohydrate active enzymes and secondary metabolites.</title>
        <authorList>
            <person name="Sorensen T."/>
        </authorList>
    </citation>
    <scope>NUCLEOTIDE SEQUENCE [LARGE SCALE GENOMIC DNA]</scope>
    <source>
        <strain evidence="7 8">CBS 135458</strain>
    </source>
</reference>
<evidence type="ECO:0000256" key="2">
    <source>
        <dbReference type="ARBA" id="ARBA00022553"/>
    </source>
</evidence>
<comment type="caution">
    <text evidence="7">The sequence shown here is derived from an EMBL/GenBank/DDBJ whole genome shotgun (WGS) entry which is preliminary data.</text>
</comment>
<dbReference type="InterPro" id="IPR036736">
    <property type="entry name" value="ACP-like_sf"/>
</dbReference>
<dbReference type="SUPFAM" id="SSF47336">
    <property type="entry name" value="ACP-like"/>
    <property type="match status" value="1"/>
</dbReference>
<dbReference type="Gene3D" id="3.40.50.720">
    <property type="entry name" value="NAD(P)-binding Rossmann-like Domain"/>
    <property type="match status" value="2"/>
</dbReference>
<dbReference type="PROSITE" id="PS50075">
    <property type="entry name" value="CARRIER"/>
    <property type="match status" value="1"/>
</dbReference>
<dbReference type="PANTHER" id="PTHR43775">
    <property type="entry name" value="FATTY ACID SYNTHASE"/>
    <property type="match status" value="1"/>
</dbReference>
<evidence type="ECO:0000256" key="5">
    <source>
        <dbReference type="ARBA" id="ARBA00023002"/>
    </source>
</evidence>
<protein>
    <recommendedName>
        <fullName evidence="6">Carrier domain-containing protein</fullName>
    </recommendedName>
</protein>
<evidence type="ECO:0000259" key="6">
    <source>
        <dbReference type="PROSITE" id="PS50075"/>
    </source>
</evidence>
<gene>
    <name evidence="7" type="ORF">PG994_012045</name>
</gene>
<dbReference type="GeneID" id="92096517"/>
<dbReference type="InterPro" id="IPR009081">
    <property type="entry name" value="PP-bd_ACP"/>
</dbReference>
<evidence type="ECO:0000313" key="8">
    <source>
        <dbReference type="Proteomes" id="UP001480595"/>
    </source>
</evidence>
<keyword evidence="8" id="KW-1185">Reference proteome</keyword>
<keyword evidence="5" id="KW-0560">Oxidoreductase</keyword>
<dbReference type="Pfam" id="PF07993">
    <property type="entry name" value="NAD_binding_4"/>
    <property type="match status" value="1"/>
</dbReference>
<dbReference type="Pfam" id="PF08659">
    <property type="entry name" value="KR"/>
    <property type="match status" value="1"/>
</dbReference>
<accession>A0ABR1TWS2</accession>
<proteinExistence type="predicted"/>
<dbReference type="SUPFAM" id="SSF51735">
    <property type="entry name" value="NAD(P)-binding Rossmann-fold domains"/>
    <property type="match status" value="2"/>
</dbReference>
<keyword evidence="4" id="KW-0808">Transferase</keyword>
<dbReference type="InterPro" id="IPR036291">
    <property type="entry name" value="NAD(P)-bd_dom_sf"/>
</dbReference>
<evidence type="ECO:0000256" key="4">
    <source>
        <dbReference type="ARBA" id="ARBA00022679"/>
    </source>
</evidence>
<organism evidence="7 8">
    <name type="scientific">Apiospora phragmitis</name>
    <dbReference type="NCBI Taxonomy" id="2905665"/>
    <lineage>
        <taxon>Eukaryota</taxon>
        <taxon>Fungi</taxon>
        <taxon>Dikarya</taxon>
        <taxon>Ascomycota</taxon>
        <taxon>Pezizomycotina</taxon>
        <taxon>Sordariomycetes</taxon>
        <taxon>Xylariomycetidae</taxon>
        <taxon>Amphisphaeriales</taxon>
        <taxon>Apiosporaceae</taxon>
        <taxon>Apiospora</taxon>
    </lineage>
</organism>
<sequence>MTVGFGRVAVNESPDLQLQMLDVEDLGMIKHRALAEAFLRFSAAEYLGSKILWCFEPELSMDKSGRQLILRSSLILRPGPRGYIANYMSTWQSSASSMMVETEDLCELRNIFATYKAIRTPLGYKFLVLGKRQLDGASFLTLTPSICSFISVPETSAVPVTIVPGSEEHTITSVAAGLLATLILDPVSSGQSVILHNTTEFTERSFVAQAAAEDISVICLSNSKHTANGSTVSRIKLPEYITKEELSELLPAEPAAYVNFGSGTGKDTSQLDIISCLPNYCKINTAESIFSSNGNHSRPSLAPVLGASLRKATQAAQDFSPTRIHRPQDFPVIKLGDVVNRPSTSSTLAIVDFKDEFCPIEDRISLCDWMVAKGARNIVITSRRPEISPEWIESHKQKCVTVVVIPCDITNEDDLKMAHRQIHESLPPVAGVISGAMVLRDVAIRNMTFEQLVEVTRPKVEGSIHLDRLFYTVDLDFFVLISSVNCVVGSWGQANYAAANMFMCGLVNVGAIIGAGYMERESRRALDSVVQKLHMMRLSEEDWHQAVAEAIDASRLESAHGPEITTGISMVPSDIAIGPTWLTNPKLSAFITDAMSDNIKMEGAETAFSFEDALAQQTCPSRQDLYNFIMRAFATQLRVILQVTLSDEDLMASRSNEIGLDSLVSVDIRLWFLKTTKVNIPTLKIMGNSSMASLVEFAVEAILAHRAPQVATPSDANATTTSVRLQNGNSSVAAHKEGVWARKTPEDEDVCPSQPQPIDWEFESASLASWASISRDTTLKPTLSPPQIIVLTGVTGLFGRHLLEHILRCTSASMIHCLAVRGLARRLHDKELVINDRVAYHAGKLEEPLLGLSEEDSRVIFATADAVIHNGVDTSHIKSYTDMRAANVGSTQTLVGLCLPRGIPFHFVSSAGVALYQGQTGFPEVSLFQASPPASGAFGYGCSKWVSERLLEQATAARFGLREGGPTDGCAALDWVHALLYYVREFEGRAPDPAQPGRPGSGARRNVLRRHVGQFAPARMRAAAASAAVVEQIGTKRDDR</sequence>